<dbReference type="Pfam" id="PF25873">
    <property type="entry name" value="WHD_MalT"/>
    <property type="match status" value="1"/>
</dbReference>
<dbReference type="Gene3D" id="3.40.50.300">
    <property type="entry name" value="P-loop containing nucleotide triphosphate hydrolases"/>
    <property type="match status" value="1"/>
</dbReference>
<dbReference type="Pfam" id="PF17874">
    <property type="entry name" value="TPR_MalT"/>
    <property type="match status" value="1"/>
</dbReference>
<name>A0A1X7JEQ8_9BACT</name>
<reference evidence="6" key="1">
    <citation type="submission" date="2017-04" db="EMBL/GenBank/DDBJ databases">
        <authorList>
            <person name="Varghese N."/>
            <person name="Submissions S."/>
        </authorList>
    </citation>
    <scope>NUCLEOTIDE SEQUENCE [LARGE SCALE GENOMIC DNA]</scope>
    <source>
        <strain evidence="6">USBA 82</strain>
    </source>
</reference>
<dbReference type="SUPFAM" id="SSF48452">
    <property type="entry name" value="TPR-like"/>
    <property type="match status" value="1"/>
</dbReference>
<dbReference type="PROSITE" id="PS50043">
    <property type="entry name" value="HTH_LUXR_2"/>
    <property type="match status" value="1"/>
</dbReference>
<gene>
    <name evidence="5" type="ORF">SAMN06275492_11128</name>
</gene>
<protein>
    <submittedName>
        <fullName evidence="5">LuxR family transcriptional regulator, maltose regulon positive regulatory protein</fullName>
    </submittedName>
</protein>
<sequence>MGYLEDFCPPEIDGKQIYRQRIASALDEAKGKKGHWVYVSAPGGFGKTVAVSQWLKPQKNKLAWLNISERDNDEGTFVRRFLGALSFAQKANRKLQREVKRTSPPFVEHLFRSINLMLDNDKQYVIVLDDFHCINNSKILDIFPILIKTLPKQVTICFIGRSIPNDVFVDSIFKNNITLISSKDLAFDSFELESILKQNRSQQDVEDIISRTGGWPIAVRALTMKSSELPDLRNSSIQEDLLFRYLDLHVWQRWDGKSQEFFMDLSLVQELDEDICRAITGIENSFDLLRDFYAKGNFMNSIGKGKYRLHDLFRDFLMEKLNATKTEEEIKELNKRIGDFFYEQGDYCSAVSFYVRCQDLQGISDCSASFTQYDPSLSIEARVEFFKKNIMDNGHLPVEKNPHLCAQCAFIHYMEGNARNFITSIEKLYDYLKTINDPKLKALIYVLRCLDFRIHLTDYAQELTETKANHLPEKGKIRTGTFTAAMPILHRSLRERSELALEPENLSQNVEKLFAGLSPIFGYEHEAMLHCQMAGILYEQDRLTEAYKFALESHRSAINGGSRPELSFCSRMILIAILKAMERGNEAEILGSEVGKWIEDENLLFLIPNFRAWRFRERMEKGEIEAGKEWLKSYSVPLMGNLPLYKMYQHFTTLRALIATGSNALGVMFGERILQLARDFHRPSDVIESSILLSVANWNIGDRERSLQYLEEALEEGCKYGYITLFTEEREWLRSIVEAYLKGAKQDGRELSHYSMKIIVSIIERSNAGEERRPLPEVSLTDRENLTLKLISQNLSYRMIAQELGISHSTAKYHVLKLYRSLGVSSGPEALVKAKQMGYI</sequence>
<dbReference type="InterPro" id="IPR016032">
    <property type="entry name" value="Sig_transdc_resp-reg_C-effctor"/>
</dbReference>
<dbReference type="Gene3D" id="1.10.10.10">
    <property type="entry name" value="Winged helix-like DNA-binding domain superfamily/Winged helix DNA-binding domain"/>
    <property type="match status" value="1"/>
</dbReference>
<dbReference type="InterPro" id="IPR036388">
    <property type="entry name" value="WH-like_DNA-bd_sf"/>
</dbReference>
<keyword evidence="2" id="KW-0238">DNA-binding</keyword>
<evidence type="ECO:0000259" key="4">
    <source>
        <dbReference type="PROSITE" id="PS50043"/>
    </source>
</evidence>
<dbReference type="InterPro" id="IPR059106">
    <property type="entry name" value="WHD_MalT"/>
</dbReference>
<evidence type="ECO:0000313" key="5">
    <source>
        <dbReference type="EMBL" id="SMG26231.1"/>
    </source>
</evidence>
<dbReference type="InterPro" id="IPR011990">
    <property type="entry name" value="TPR-like_helical_dom_sf"/>
</dbReference>
<dbReference type="OrthoDB" id="1399at2"/>
<dbReference type="GO" id="GO:0003677">
    <property type="term" value="F:DNA binding"/>
    <property type="evidence" value="ECO:0007669"/>
    <property type="project" value="UniProtKB-KW"/>
</dbReference>
<evidence type="ECO:0000313" key="6">
    <source>
        <dbReference type="Proteomes" id="UP000193355"/>
    </source>
</evidence>
<dbReference type="Gene3D" id="1.25.40.10">
    <property type="entry name" value="Tetratricopeptide repeat domain"/>
    <property type="match status" value="1"/>
</dbReference>
<dbReference type="InterPro" id="IPR000792">
    <property type="entry name" value="Tscrpt_reg_LuxR_C"/>
</dbReference>
<dbReference type="InterPro" id="IPR041617">
    <property type="entry name" value="TPR_MalT"/>
</dbReference>
<accession>A0A1X7JEQ8</accession>
<evidence type="ECO:0000256" key="2">
    <source>
        <dbReference type="ARBA" id="ARBA00023125"/>
    </source>
</evidence>
<dbReference type="RefSeq" id="WP_085544375.1">
    <property type="nucleotide sequence ID" value="NZ_FXBB01000011.1"/>
</dbReference>
<organism evidence="5 6">
    <name type="scientific">Dethiosulfovibrio salsuginis</name>
    <dbReference type="NCBI Taxonomy" id="561720"/>
    <lineage>
        <taxon>Bacteria</taxon>
        <taxon>Thermotogati</taxon>
        <taxon>Synergistota</taxon>
        <taxon>Synergistia</taxon>
        <taxon>Synergistales</taxon>
        <taxon>Dethiosulfovibrionaceae</taxon>
        <taxon>Dethiosulfovibrio</taxon>
    </lineage>
</organism>
<keyword evidence="3" id="KW-0804">Transcription</keyword>
<keyword evidence="1" id="KW-0805">Transcription regulation</keyword>
<evidence type="ECO:0000256" key="3">
    <source>
        <dbReference type="ARBA" id="ARBA00023163"/>
    </source>
</evidence>
<dbReference type="STRING" id="561720.SAMN06275492_11128"/>
<dbReference type="PANTHER" id="PTHR44688">
    <property type="entry name" value="DNA-BINDING TRANSCRIPTIONAL ACTIVATOR DEVR_DOSR"/>
    <property type="match status" value="1"/>
</dbReference>
<dbReference type="AlphaFoldDB" id="A0A1X7JEQ8"/>
<dbReference type="SUPFAM" id="SSF52540">
    <property type="entry name" value="P-loop containing nucleoside triphosphate hydrolases"/>
    <property type="match status" value="1"/>
</dbReference>
<dbReference type="Pfam" id="PF00196">
    <property type="entry name" value="GerE"/>
    <property type="match status" value="1"/>
</dbReference>
<dbReference type="SUPFAM" id="SSF46894">
    <property type="entry name" value="C-terminal effector domain of the bipartite response regulators"/>
    <property type="match status" value="1"/>
</dbReference>
<keyword evidence="6" id="KW-1185">Reference proteome</keyword>
<dbReference type="SMART" id="SM00421">
    <property type="entry name" value="HTH_LUXR"/>
    <property type="match status" value="1"/>
</dbReference>
<dbReference type="InterPro" id="IPR027417">
    <property type="entry name" value="P-loop_NTPase"/>
</dbReference>
<feature type="domain" description="HTH luxR-type" evidence="4">
    <location>
        <begin position="773"/>
        <end position="838"/>
    </location>
</feature>
<evidence type="ECO:0000256" key="1">
    <source>
        <dbReference type="ARBA" id="ARBA00023015"/>
    </source>
</evidence>
<proteinExistence type="predicted"/>
<dbReference type="PANTHER" id="PTHR44688:SF16">
    <property type="entry name" value="DNA-BINDING TRANSCRIPTIONAL ACTIVATOR DEVR_DOSR"/>
    <property type="match status" value="1"/>
</dbReference>
<dbReference type="Proteomes" id="UP000193355">
    <property type="component" value="Unassembled WGS sequence"/>
</dbReference>
<dbReference type="EMBL" id="FXBB01000011">
    <property type="protein sequence ID" value="SMG26231.1"/>
    <property type="molecule type" value="Genomic_DNA"/>
</dbReference>
<dbReference type="GO" id="GO:0006355">
    <property type="term" value="P:regulation of DNA-templated transcription"/>
    <property type="evidence" value="ECO:0007669"/>
    <property type="project" value="InterPro"/>
</dbReference>
<dbReference type="GO" id="GO:0043531">
    <property type="term" value="F:ADP binding"/>
    <property type="evidence" value="ECO:0007669"/>
    <property type="project" value="InterPro"/>
</dbReference>
<dbReference type="CDD" id="cd06170">
    <property type="entry name" value="LuxR_C_like"/>
    <property type="match status" value="1"/>
</dbReference>